<comment type="function">
    <text evidence="6">One of the early assembly proteins it binds 23S rRNA. One of the proteins that surrounds the polypeptide exit tunnel on the outside of the ribosome. Forms the main docking site for trigger factor binding to the ribosome.</text>
</comment>
<dbReference type="GO" id="GO:0006412">
    <property type="term" value="P:translation"/>
    <property type="evidence" value="ECO:0007669"/>
    <property type="project" value="UniProtKB-UniRule"/>
</dbReference>
<dbReference type="KEGG" id="gpi:GPICK_03340"/>
<dbReference type="GO" id="GO:0019843">
    <property type="term" value="F:rRNA binding"/>
    <property type="evidence" value="ECO:0007669"/>
    <property type="project" value="UniProtKB-UniRule"/>
</dbReference>
<dbReference type="RefSeq" id="WP_039740495.1">
    <property type="nucleotide sequence ID" value="NZ_CP009788.1"/>
</dbReference>
<dbReference type="FunFam" id="3.30.70.330:FF:000001">
    <property type="entry name" value="50S ribosomal protein L23"/>
    <property type="match status" value="1"/>
</dbReference>
<organism evidence="8 9">
    <name type="scientific">Geobacter pickeringii</name>
    <dbReference type="NCBI Taxonomy" id="345632"/>
    <lineage>
        <taxon>Bacteria</taxon>
        <taxon>Pseudomonadati</taxon>
        <taxon>Thermodesulfobacteriota</taxon>
        <taxon>Desulfuromonadia</taxon>
        <taxon>Geobacterales</taxon>
        <taxon>Geobacteraceae</taxon>
        <taxon>Geobacter</taxon>
    </lineage>
</organism>
<dbReference type="InterPro" id="IPR013025">
    <property type="entry name" value="Ribosomal_uL23-like"/>
</dbReference>
<dbReference type="EMBL" id="CP009788">
    <property type="protein sequence ID" value="AJE02535.1"/>
    <property type="molecule type" value="Genomic_DNA"/>
</dbReference>
<comment type="subunit">
    <text evidence="6">Part of the 50S ribosomal subunit. Contacts protein L29, and trigger factor when it is bound to the ribosome.</text>
</comment>
<dbReference type="HAMAP" id="MF_01369_B">
    <property type="entry name" value="Ribosomal_uL23_B"/>
    <property type="match status" value="1"/>
</dbReference>
<accession>A0A0B5BDB6</accession>
<evidence type="ECO:0000256" key="7">
    <source>
        <dbReference type="RuleBase" id="RU003934"/>
    </source>
</evidence>
<dbReference type="GO" id="GO:0005840">
    <property type="term" value="C:ribosome"/>
    <property type="evidence" value="ECO:0007669"/>
    <property type="project" value="UniProtKB-KW"/>
</dbReference>
<protein>
    <recommendedName>
        <fullName evidence="6">Large ribosomal subunit protein uL23</fullName>
    </recommendedName>
</protein>
<dbReference type="SUPFAM" id="SSF54189">
    <property type="entry name" value="Ribosomal proteins S24e, L23 and L15e"/>
    <property type="match status" value="1"/>
</dbReference>
<keyword evidence="5 6" id="KW-0687">Ribonucleoprotein</keyword>
<dbReference type="InterPro" id="IPR001014">
    <property type="entry name" value="Ribosomal_uL23_CS"/>
</dbReference>
<reference evidence="8 9" key="1">
    <citation type="journal article" date="2015" name="Genome Announc.">
        <title>Complete Genome of Geobacter pickeringii G13T, a Metal-Reducing Isolate from Sedimentary Kaolin Deposits.</title>
        <authorList>
            <person name="Badalamenti J.P."/>
            <person name="Bond D.R."/>
        </authorList>
    </citation>
    <scope>NUCLEOTIDE SEQUENCE [LARGE SCALE GENOMIC DNA]</scope>
    <source>
        <strain evidence="8 9">G13</strain>
    </source>
</reference>
<dbReference type="NCBIfam" id="NF004359">
    <property type="entry name" value="PRK05738.1-3"/>
    <property type="match status" value="1"/>
</dbReference>
<keyword evidence="9" id="KW-1185">Reference proteome</keyword>
<name>A0A0B5BDB6_9BACT</name>
<evidence type="ECO:0000313" key="9">
    <source>
        <dbReference type="Proteomes" id="UP000057609"/>
    </source>
</evidence>
<evidence type="ECO:0000256" key="3">
    <source>
        <dbReference type="ARBA" id="ARBA00022884"/>
    </source>
</evidence>
<dbReference type="Gene3D" id="3.30.70.330">
    <property type="match status" value="1"/>
</dbReference>
<sequence length="94" mass="10784">MNIYDVIKKPLITEKTTIEKDTKNVVAFVVDRNANKIEVKEAVEKLFKVEVAEVNTVNIAGKVKRVGRQVGKRSNWKKAYVTLKEESNVDFFEI</sequence>
<dbReference type="NCBIfam" id="NF004366">
    <property type="entry name" value="PRK05738.3-2"/>
    <property type="match status" value="1"/>
</dbReference>
<dbReference type="AlphaFoldDB" id="A0A0B5BDB6"/>
<keyword evidence="2 6" id="KW-0699">rRNA-binding</keyword>
<dbReference type="Pfam" id="PF00276">
    <property type="entry name" value="Ribosomal_L23"/>
    <property type="match status" value="1"/>
</dbReference>
<dbReference type="Proteomes" id="UP000057609">
    <property type="component" value="Chromosome"/>
</dbReference>
<proteinExistence type="inferred from homology"/>
<keyword evidence="3 6" id="KW-0694">RNA-binding</keyword>
<dbReference type="STRING" id="345632.GPICK_03340"/>
<dbReference type="InterPro" id="IPR012678">
    <property type="entry name" value="Ribosomal_uL23/eL15/eS24_sf"/>
</dbReference>
<dbReference type="OrthoDB" id="9793353at2"/>
<evidence type="ECO:0000313" key="8">
    <source>
        <dbReference type="EMBL" id="AJE02535.1"/>
    </source>
</evidence>
<comment type="similarity">
    <text evidence="1 6 7">Belongs to the universal ribosomal protein uL23 family.</text>
</comment>
<evidence type="ECO:0000256" key="5">
    <source>
        <dbReference type="ARBA" id="ARBA00023274"/>
    </source>
</evidence>
<evidence type="ECO:0000256" key="4">
    <source>
        <dbReference type="ARBA" id="ARBA00022980"/>
    </source>
</evidence>
<dbReference type="GO" id="GO:1990904">
    <property type="term" value="C:ribonucleoprotein complex"/>
    <property type="evidence" value="ECO:0007669"/>
    <property type="project" value="UniProtKB-KW"/>
</dbReference>
<evidence type="ECO:0000256" key="1">
    <source>
        <dbReference type="ARBA" id="ARBA00006700"/>
    </source>
</evidence>
<evidence type="ECO:0000256" key="6">
    <source>
        <dbReference type="HAMAP-Rule" id="MF_01369"/>
    </source>
</evidence>
<gene>
    <name evidence="6" type="primary">rplW</name>
    <name evidence="8" type="ORF">GPICK_03340</name>
</gene>
<keyword evidence="4 6" id="KW-0689">Ribosomal protein</keyword>
<evidence type="ECO:0000256" key="2">
    <source>
        <dbReference type="ARBA" id="ARBA00022730"/>
    </source>
</evidence>
<dbReference type="HOGENOM" id="CLU_037562_3_1_7"/>
<dbReference type="PROSITE" id="PS00050">
    <property type="entry name" value="RIBOSOMAL_L23"/>
    <property type="match status" value="1"/>
</dbReference>
<dbReference type="InterPro" id="IPR012677">
    <property type="entry name" value="Nucleotide-bd_a/b_plait_sf"/>
</dbReference>
<dbReference type="NCBIfam" id="NF004363">
    <property type="entry name" value="PRK05738.2-4"/>
    <property type="match status" value="1"/>
</dbReference>
<dbReference type="GO" id="GO:0003735">
    <property type="term" value="F:structural constituent of ribosome"/>
    <property type="evidence" value="ECO:0007669"/>
    <property type="project" value="InterPro"/>
</dbReference>
<dbReference type="PANTHER" id="PTHR11620">
    <property type="entry name" value="60S RIBOSOMAL PROTEIN L23A"/>
    <property type="match status" value="1"/>
</dbReference>